<dbReference type="SMART" id="SM00382">
    <property type="entry name" value="AAA"/>
    <property type="match status" value="1"/>
</dbReference>
<dbReference type="SUPFAM" id="SSF52540">
    <property type="entry name" value="P-loop containing nucleoside triphosphate hydrolases"/>
    <property type="match status" value="1"/>
</dbReference>
<dbReference type="CDD" id="cd00009">
    <property type="entry name" value="AAA"/>
    <property type="match status" value="1"/>
</dbReference>
<proteinExistence type="predicted"/>
<dbReference type="OrthoDB" id="3310744at2"/>
<feature type="domain" description="AAA+ ATPase" evidence="1">
    <location>
        <begin position="75"/>
        <end position="206"/>
    </location>
</feature>
<dbReference type="EMBL" id="RJVJ01000001">
    <property type="protein sequence ID" value="ROR45860.1"/>
    <property type="molecule type" value="Genomic_DNA"/>
</dbReference>
<dbReference type="InterPro" id="IPR025662">
    <property type="entry name" value="Sigma_54_int_dom_ATP-bd_1"/>
</dbReference>
<dbReference type="InterPro" id="IPR027417">
    <property type="entry name" value="P-loop_NTPase"/>
</dbReference>
<sequence>MVQINTSTGSAPVYAAQNGNVYVGVEAAPVDLFARWERALRLAPAGLPIGPDRSYVIERAQALEDLTGFLSTAPPGSVLLVRGESGTGKSVLALRAVDALRAHGHRALAARLPGLLPRAGGVRELIADAIGGAGPDASPGTHRDFLLLDGAEAVQEGCEGLLEEVLDAALLERATVVLVSRDDAVEAIRAVVRRRPGGDLAEHAVPRLGDRELDEVLCLATALRGAARDPRTRWLLGRPKILSLLLVPTHDEPGQVVRLRSEADVFEHVWRTVVRNRGIAPADGVTAESCEDVLTAIARAWLTGRPVPGLHGPTVAHLRSNGLLAPPGTEFGDWEREYHFGHDLVRDYAAAKCLLLKDGMAVLSEHAPRWAVNPVRIWCQSRLDPAVRKPSLPTRWREVRTRLEHLSRAHGSRWTDVGWEAVLSAGWCGEALDVLTDRQLSDTAVRDGMLRCAVQRFGDGYYCDPVVLAPVVEWLARHTGNPFESIPGSADLAVLGWLRSVHLDEWPEDATPEQRRVRALLRDALLDDAPAYPTRSYAQALALLGSDHNEQVTDVLRRIARTSPTTLDDVVEGPEAARSLADSQPALLAELALACYLPAESLRRPHHSSDNWHRRERHLLFRHGRGMRSHWSSGPFHFLLHFAPGCGLDLIGALVAGTVAALDTSPPERTLTADLLGLGERSYTGPGQSWRWYRGGLDFPQPCGSALMALERWLNRAVEESVCTVRQAAAVALDRVGTLAGAGLAFGLLLRRLPAVTDELDAFLALPGVWDFEFARYIDEQMHRGTPTDTDEYFLRAPLKELVLRMTYAAGAEPADRDRLRAVADRLRAAAEDRPDRLTVLNWADHLDWQQLRVLSHEGRLEVTVGQPEELARNLEPQRLDAERMNFNYALINRYALHRRLLHRVSLPAVDVDAAQLAADLAAARALASAAAEFADRDGIRAVAAAAVRSSADGTPLDGDDLRWAAEQLIAAVHQPAAPVGSSSFGGLWGGTAQAAMALPALLGAASGPAPHTLRAVLVAAALHPVVDVRSHLVEGLRPTWSVPCVPTDCHHQVAWAAVAALGRAALEDARSDFADPWDDDVEFFEAARRTAPDIGAVRLAVVAALDAGAVRHCRTGEAVELRTELLTDYVRCAHRWGDHSKIPQQTAEWGAAVLRAAGREPELLVDLVDRLVQAPSTLAHLFAGMKAAATYESELLPAMAEVWAELMEVVLTAPPAPLPEEAEEREEHGHDRAELLGELVPNPVFSVLDRAADGTFEAVRRRWVPLARVADLLEQWADDAAGRWDTADNLVAYLRTLPDDEQNDPGLRLVRQLSVSSRGTVTSPGLRLADWLAQVHAEVTEGTRPHFQALVDGLAASRHHRAVELQRLDE</sequence>
<name>A0A8G1XCX8_9ACTN</name>
<dbReference type="InterPro" id="IPR003593">
    <property type="entry name" value="AAA+_ATPase"/>
</dbReference>
<comment type="caution">
    <text evidence="2">The sequence shown here is derived from an EMBL/GenBank/DDBJ whole genome shotgun (WGS) entry which is preliminary data.</text>
</comment>
<gene>
    <name evidence="2" type="ORF">EDD39_4110</name>
</gene>
<organism evidence="2 3">
    <name type="scientific">Kitasatospora cineracea</name>
    <dbReference type="NCBI Taxonomy" id="88074"/>
    <lineage>
        <taxon>Bacteria</taxon>
        <taxon>Bacillati</taxon>
        <taxon>Actinomycetota</taxon>
        <taxon>Actinomycetes</taxon>
        <taxon>Kitasatosporales</taxon>
        <taxon>Streptomycetaceae</taxon>
        <taxon>Kitasatospora</taxon>
    </lineage>
</organism>
<evidence type="ECO:0000259" key="1">
    <source>
        <dbReference type="SMART" id="SM00382"/>
    </source>
</evidence>
<evidence type="ECO:0000313" key="2">
    <source>
        <dbReference type="EMBL" id="ROR45860.1"/>
    </source>
</evidence>
<evidence type="ECO:0000313" key="3">
    <source>
        <dbReference type="Proteomes" id="UP000267408"/>
    </source>
</evidence>
<dbReference type="RefSeq" id="WP_148089481.1">
    <property type="nucleotide sequence ID" value="NZ_RJVJ01000001.1"/>
</dbReference>
<accession>A0A8G1XCX8</accession>
<reference evidence="2 3" key="1">
    <citation type="submission" date="2018-11" db="EMBL/GenBank/DDBJ databases">
        <title>Sequencing the genomes of 1000 actinobacteria strains.</title>
        <authorList>
            <person name="Klenk H.-P."/>
        </authorList>
    </citation>
    <scope>NUCLEOTIDE SEQUENCE [LARGE SCALE GENOMIC DNA]</scope>
    <source>
        <strain evidence="2 3">DSM 44780</strain>
    </source>
</reference>
<dbReference type="Proteomes" id="UP000267408">
    <property type="component" value="Unassembled WGS sequence"/>
</dbReference>
<protein>
    <recommendedName>
        <fullName evidence="1">AAA+ ATPase domain-containing protein</fullName>
    </recommendedName>
</protein>
<dbReference type="PROSITE" id="PS00675">
    <property type="entry name" value="SIGMA54_INTERACT_1"/>
    <property type="match status" value="1"/>
</dbReference>